<protein>
    <recommendedName>
        <fullName evidence="10">Addiction module toxin, HicA family</fullName>
    </recommendedName>
</protein>
<gene>
    <name evidence="8" type="ORF">AUK42_06285</name>
</gene>
<evidence type="ECO:0000256" key="1">
    <source>
        <dbReference type="ARBA" id="ARBA00006620"/>
    </source>
</evidence>
<sequence>MERLPRITAVGVIKVLKRAGFFLARQSGSHKVFKNKAGKRVTVPYHSGKIIHLKILHCILMDADLSVEKFKELLK</sequence>
<accession>A0A1J5GIK3</accession>
<name>A0A1J5GIK3_9BACT</name>
<evidence type="ECO:0000256" key="4">
    <source>
        <dbReference type="ARBA" id="ARBA00022759"/>
    </source>
</evidence>
<keyword evidence="7" id="KW-0346">Stress response</keyword>
<evidence type="ECO:0000256" key="2">
    <source>
        <dbReference type="ARBA" id="ARBA00022649"/>
    </source>
</evidence>
<keyword evidence="3" id="KW-0540">Nuclease</keyword>
<dbReference type="PANTHER" id="PTHR34873">
    <property type="entry name" value="SSR1766 PROTEIN"/>
    <property type="match status" value="1"/>
</dbReference>
<dbReference type="GO" id="GO:0016787">
    <property type="term" value="F:hydrolase activity"/>
    <property type="evidence" value="ECO:0007669"/>
    <property type="project" value="UniProtKB-KW"/>
</dbReference>
<comment type="similarity">
    <text evidence="1">Belongs to the HicA mRNA interferase family.</text>
</comment>
<keyword evidence="2" id="KW-1277">Toxin-antitoxin system</keyword>
<dbReference type="Gene3D" id="3.30.920.30">
    <property type="entry name" value="Hypothetical protein"/>
    <property type="match status" value="1"/>
</dbReference>
<dbReference type="STRING" id="1805029.AUK42_06285"/>
<evidence type="ECO:0008006" key="10">
    <source>
        <dbReference type="Google" id="ProtNLM"/>
    </source>
</evidence>
<dbReference type="Pfam" id="PF07927">
    <property type="entry name" value="HicA_toxin"/>
    <property type="match status" value="1"/>
</dbReference>
<dbReference type="InterPro" id="IPR038570">
    <property type="entry name" value="HicA_sf"/>
</dbReference>
<dbReference type="EMBL" id="MNYY01000122">
    <property type="protein sequence ID" value="OIP68439.1"/>
    <property type="molecule type" value="Genomic_DNA"/>
</dbReference>
<evidence type="ECO:0000256" key="7">
    <source>
        <dbReference type="ARBA" id="ARBA00023016"/>
    </source>
</evidence>
<comment type="caution">
    <text evidence="8">The sequence shown here is derived from an EMBL/GenBank/DDBJ whole genome shotgun (WGS) entry which is preliminary data.</text>
</comment>
<evidence type="ECO:0000256" key="3">
    <source>
        <dbReference type="ARBA" id="ARBA00022722"/>
    </source>
</evidence>
<evidence type="ECO:0000313" key="9">
    <source>
        <dbReference type="Proteomes" id="UP000182763"/>
    </source>
</evidence>
<dbReference type="Proteomes" id="UP000182763">
    <property type="component" value="Unassembled WGS sequence"/>
</dbReference>
<dbReference type="PANTHER" id="PTHR34873:SF3">
    <property type="entry name" value="ADDICTION MODULE TOXIN, HICA FAMILY"/>
    <property type="match status" value="1"/>
</dbReference>
<keyword evidence="5" id="KW-0378">Hydrolase</keyword>
<keyword evidence="6" id="KW-0694">RNA-binding</keyword>
<evidence type="ECO:0000313" key="8">
    <source>
        <dbReference type="EMBL" id="OIP68439.1"/>
    </source>
</evidence>
<evidence type="ECO:0000256" key="5">
    <source>
        <dbReference type="ARBA" id="ARBA00022801"/>
    </source>
</evidence>
<organism evidence="8 9">
    <name type="scientific">Candidatus Infernicultor aquiphilus</name>
    <dbReference type="NCBI Taxonomy" id="1805029"/>
    <lineage>
        <taxon>Bacteria</taxon>
        <taxon>Pseudomonadati</taxon>
        <taxon>Atribacterota</taxon>
        <taxon>Candidatus Phoenicimicrobiia</taxon>
        <taxon>Candidatus Pheonicimicrobiales</taxon>
        <taxon>Candidatus Phoenicimicrobiaceae</taxon>
        <taxon>Candidatus Infernicultor</taxon>
    </lineage>
</organism>
<dbReference type="GO" id="GO:0004519">
    <property type="term" value="F:endonuclease activity"/>
    <property type="evidence" value="ECO:0007669"/>
    <property type="project" value="UniProtKB-KW"/>
</dbReference>
<keyword evidence="4" id="KW-0255">Endonuclease</keyword>
<dbReference type="GO" id="GO:0003729">
    <property type="term" value="F:mRNA binding"/>
    <property type="evidence" value="ECO:0007669"/>
    <property type="project" value="InterPro"/>
</dbReference>
<dbReference type="InterPro" id="IPR012933">
    <property type="entry name" value="HicA_mRNA_interferase"/>
</dbReference>
<dbReference type="SUPFAM" id="SSF54786">
    <property type="entry name" value="YcfA/nrd intein domain"/>
    <property type="match status" value="1"/>
</dbReference>
<proteinExistence type="inferred from homology"/>
<evidence type="ECO:0000256" key="6">
    <source>
        <dbReference type="ARBA" id="ARBA00022884"/>
    </source>
</evidence>
<dbReference type="AlphaFoldDB" id="A0A1J5GIK3"/>
<reference evidence="8 9" key="1">
    <citation type="journal article" date="2016" name="Environ. Microbiol.">
        <title>Genomic resolution of a cold subsurface aquifer community provides metabolic insights for novel microbes adapted to high CO concentrations.</title>
        <authorList>
            <person name="Probst A.J."/>
            <person name="Castelle C.J."/>
            <person name="Singh A."/>
            <person name="Brown C.T."/>
            <person name="Anantharaman K."/>
            <person name="Sharon I."/>
            <person name="Hug L.A."/>
            <person name="Burstein D."/>
            <person name="Emerson J.B."/>
            <person name="Thomas B.C."/>
            <person name="Banfield J.F."/>
        </authorList>
    </citation>
    <scope>NUCLEOTIDE SEQUENCE [LARGE SCALE GENOMIC DNA]</scope>
    <source>
        <strain evidence="8">CG2_30_33_13</strain>
    </source>
</reference>